<evidence type="ECO:0000313" key="2">
    <source>
        <dbReference type="EMBL" id="QDT73090.1"/>
    </source>
</evidence>
<dbReference type="EMBL" id="CP036339">
    <property type="protein sequence ID" value="QDT73090.1"/>
    <property type="molecule type" value="Genomic_DNA"/>
</dbReference>
<evidence type="ECO:0000256" key="1">
    <source>
        <dbReference type="SAM" id="MobiDB-lite"/>
    </source>
</evidence>
<name>A0A517TXJ2_9BACT</name>
<dbReference type="KEGG" id="llh:I41_22790"/>
<reference evidence="2 3" key="1">
    <citation type="submission" date="2019-02" db="EMBL/GenBank/DDBJ databases">
        <title>Deep-cultivation of Planctomycetes and their phenomic and genomic characterization uncovers novel biology.</title>
        <authorList>
            <person name="Wiegand S."/>
            <person name="Jogler M."/>
            <person name="Boedeker C."/>
            <person name="Pinto D."/>
            <person name="Vollmers J."/>
            <person name="Rivas-Marin E."/>
            <person name="Kohn T."/>
            <person name="Peeters S.H."/>
            <person name="Heuer A."/>
            <person name="Rast P."/>
            <person name="Oberbeckmann S."/>
            <person name="Bunk B."/>
            <person name="Jeske O."/>
            <person name="Meyerdierks A."/>
            <person name="Storesund J.E."/>
            <person name="Kallscheuer N."/>
            <person name="Luecker S."/>
            <person name="Lage O.M."/>
            <person name="Pohl T."/>
            <person name="Merkel B.J."/>
            <person name="Hornburger P."/>
            <person name="Mueller R.-W."/>
            <person name="Bruemmer F."/>
            <person name="Labrenz M."/>
            <person name="Spormann A.M."/>
            <person name="Op den Camp H."/>
            <person name="Overmann J."/>
            <person name="Amann R."/>
            <person name="Jetten M.S.M."/>
            <person name="Mascher T."/>
            <person name="Medema M.H."/>
            <person name="Devos D.P."/>
            <person name="Kaster A.-K."/>
            <person name="Ovreas L."/>
            <person name="Rohde M."/>
            <person name="Galperin M.Y."/>
            <person name="Jogler C."/>
        </authorList>
    </citation>
    <scope>NUCLEOTIDE SEQUENCE [LARGE SCALE GENOMIC DNA]</scope>
    <source>
        <strain evidence="2 3">I41</strain>
    </source>
</reference>
<feature type="compositionally biased region" description="Basic residues" evidence="1">
    <location>
        <begin position="20"/>
        <end position="30"/>
    </location>
</feature>
<proteinExistence type="predicted"/>
<feature type="region of interest" description="Disordered" evidence="1">
    <location>
        <begin position="1"/>
        <end position="37"/>
    </location>
</feature>
<evidence type="ECO:0000313" key="3">
    <source>
        <dbReference type="Proteomes" id="UP000317909"/>
    </source>
</evidence>
<gene>
    <name evidence="2" type="ORF">I41_22790</name>
</gene>
<protein>
    <submittedName>
        <fullName evidence="2">Uncharacterized protein</fullName>
    </submittedName>
</protein>
<dbReference type="Proteomes" id="UP000317909">
    <property type="component" value="Chromosome"/>
</dbReference>
<keyword evidence="3" id="KW-1185">Reference proteome</keyword>
<organism evidence="2 3">
    <name type="scientific">Lacipirellula limnantheis</name>
    <dbReference type="NCBI Taxonomy" id="2528024"/>
    <lineage>
        <taxon>Bacteria</taxon>
        <taxon>Pseudomonadati</taxon>
        <taxon>Planctomycetota</taxon>
        <taxon>Planctomycetia</taxon>
        <taxon>Pirellulales</taxon>
        <taxon>Lacipirellulaceae</taxon>
        <taxon>Lacipirellula</taxon>
    </lineage>
</organism>
<dbReference type="AlphaFoldDB" id="A0A517TXJ2"/>
<accession>A0A517TXJ2</accession>
<sequence length="37" mass="4071">MANKDQSNKKAKTNQPKLTAKQKKEKKAAKAAKGDRS</sequence>